<dbReference type="Pfam" id="PF00440">
    <property type="entry name" value="TetR_N"/>
    <property type="match status" value="1"/>
</dbReference>
<keyword evidence="7" id="KW-1185">Reference proteome</keyword>
<dbReference type="PANTHER" id="PTHR30055:SF234">
    <property type="entry name" value="HTH-TYPE TRANSCRIPTIONAL REGULATOR BETI"/>
    <property type="match status" value="1"/>
</dbReference>
<dbReference type="SUPFAM" id="SSF48498">
    <property type="entry name" value="Tetracyclin repressor-like, C-terminal domain"/>
    <property type="match status" value="1"/>
</dbReference>
<comment type="caution">
    <text evidence="6">The sequence shown here is derived from an EMBL/GenBank/DDBJ whole genome shotgun (WGS) entry which is preliminary data.</text>
</comment>
<dbReference type="Proteomes" id="UP000749040">
    <property type="component" value="Unassembled WGS sequence"/>
</dbReference>
<accession>A0ABS2U6W8</accession>
<feature type="domain" description="HTH tetR-type" evidence="5">
    <location>
        <begin position="17"/>
        <end position="77"/>
    </location>
</feature>
<evidence type="ECO:0000256" key="4">
    <source>
        <dbReference type="PROSITE-ProRule" id="PRU00335"/>
    </source>
</evidence>
<evidence type="ECO:0000313" key="6">
    <source>
        <dbReference type="EMBL" id="MBM9509903.1"/>
    </source>
</evidence>
<keyword evidence="1" id="KW-0805">Transcription regulation</keyword>
<reference evidence="6 7" key="1">
    <citation type="submission" date="2021-01" db="EMBL/GenBank/DDBJ databases">
        <title>Streptomyces acididurans sp. nov., isolated from a peat swamp forest soil.</title>
        <authorList>
            <person name="Chantavorakit T."/>
            <person name="Duangmal K."/>
        </authorList>
    </citation>
    <scope>NUCLEOTIDE SEQUENCE [LARGE SCALE GENOMIC DNA]</scope>
    <source>
        <strain evidence="6 7">KK5PA1</strain>
    </source>
</reference>
<evidence type="ECO:0000256" key="3">
    <source>
        <dbReference type="ARBA" id="ARBA00023163"/>
    </source>
</evidence>
<feature type="DNA-binding region" description="H-T-H motif" evidence="4">
    <location>
        <begin position="40"/>
        <end position="59"/>
    </location>
</feature>
<dbReference type="InterPro" id="IPR001647">
    <property type="entry name" value="HTH_TetR"/>
</dbReference>
<name>A0ABS2U6W8_9ACTN</name>
<dbReference type="Gene3D" id="1.10.357.10">
    <property type="entry name" value="Tetracycline Repressor, domain 2"/>
    <property type="match status" value="1"/>
</dbReference>
<gene>
    <name evidence="6" type="ORF">ITX44_36195</name>
</gene>
<keyword evidence="3" id="KW-0804">Transcription</keyword>
<evidence type="ECO:0000313" key="7">
    <source>
        <dbReference type="Proteomes" id="UP000749040"/>
    </source>
</evidence>
<dbReference type="InterPro" id="IPR036271">
    <property type="entry name" value="Tet_transcr_reg_TetR-rel_C_sf"/>
</dbReference>
<dbReference type="PROSITE" id="PS50977">
    <property type="entry name" value="HTH_TETR_2"/>
    <property type="match status" value="1"/>
</dbReference>
<keyword evidence="2 4" id="KW-0238">DNA-binding</keyword>
<proteinExistence type="predicted"/>
<organism evidence="6 7">
    <name type="scientific">Actinacidiphila acididurans</name>
    <dbReference type="NCBI Taxonomy" id="2784346"/>
    <lineage>
        <taxon>Bacteria</taxon>
        <taxon>Bacillati</taxon>
        <taxon>Actinomycetota</taxon>
        <taxon>Actinomycetes</taxon>
        <taxon>Kitasatosporales</taxon>
        <taxon>Streptomycetaceae</taxon>
        <taxon>Actinacidiphila</taxon>
    </lineage>
</organism>
<dbReference type="EMBL" id="JADKYB010000029">
    <property type="protein sequence ID" value="MBM9509903.1"/>
    <property type="molecule type" value="Genomic_DNA"/>
</dbReference>
<evidence type="ECO:0000256" key="2">
    <source>
        <dbReference type="ARBA" id="ARBA00023125"/>
    </source>
</evidence>
<dbReference type="InterPro" id="IPR050109">
    <property type="entry name" value="HTH-type_TetR-like_transc_reg"/>
</dbReference>
<dbReference type="RefSeq" id="WP_205363434.1">
    <property type="nucleotide sequence ID" value="NZ_JADKYB010000029.1"/>
</dbReference>
<protein>
    <submittedName>
        <fullName evidence="6">TetR/AcrR family transcriptional regulator</fullName>
    </submittedName>
</protein>
<evidence type="ECO:0000256" key="1">
    <source>
        <dbReference type="ARBA" id="ARBA00023015"/>
    </source>
</evidence>
<dbReference type="PRINTS" id="PR00455">
    <property type="entry name" value="HTHTETR"/>
</dbReference>
<dbReference type="PANTHER" id="PTHR30055">
    <property type="entry name" value="HTH-TYPE TRANSCRIPTIONAL REGULATOR RUTR"/>
    <property type="match status" value="1"/>
</dbReference>
<dbReference type="InterPro" id="IPR009057">
    <property type="entry name" value="Homeodomain-like_sf"/>
</dbReference>
<sequence>MSQTRAYHSPRRTRAAAATRRDIVEAARRLFLDRGYAQVTVADIAQAAGTAVKTVYASAGGKAEILREIVGAGVAGSDAEETLRRVRACPDGASALAELARGTRRGNEEHREAVSVLYSALPVHESAEALWAQATTGYREALGEVANHLAATGALRPDLDAARCADLLWLCFGFGAWRTLVAECGWDWDAAERELTRMATGMLLP</sequence>
<evidence type="ECO:0000259" key="5">
    <source>
        <dbReference type="PROSITE" id="PS50977"/>
    </source>
</evidence>
<dbReference type="SUPFAM" id="SSF46689">
    <property type="entry name" value="Homeodomain-like"/>
    <property type="match status" value="1"/>
</dbReference>